<dbReference type="SUPFAM" id="SSF54001">
    <property type="entry name" value="Cysteine proteinases"/>
    <property type="match status" value="1"/>
</dbReference>
<dbReference type="PANTHER" id="PTHR24006:SF899">
    <property type="entry name" value="UBIQUITIN CARBOXYL-TERMINAL HYDROLASE"/>
    <property type="match status" value="1"/>
</dbReference>
<dbReference type="AlphaFoldDB" id="A0A9Q1ET94"/>
<dbReference type="PROSITE" id="PS00973">
    <property type="entry name" value="USP_2"/>
    <property type="match status" value="1"/>
</dbReference>
<keyword evidence="3" id="KW-1185">Reference proteome</keyword>
<comment type="caution">
    <text evidence="2">The sequence shown here is derived from an EMBL/GenBank/DDBJ whole genome shotgun (WGS) entry which is preliminary data.</text>
</comment>
<proteinExistence type="predicted"/>
<feature type="domain" description="USP" evidence="1">
    <location>
        <begin position="11"/>
        <end position="286"/>
    </location>
</feature>
<organism evidence="2 3">
    <name type="scientific">Synaphobranchus kaupii</name>
    <name type="common">Kaup's arrowtooth eel</name>
    <dbReference type="NCBI Taxonomy" id="118154"/>
    <lineage>
        <taxon>Eukaryota</taxon>
        <taxon>Metazoa</taxon>
        <taxon>Chordata</taxon>
        <taxon>Craniata</taxon>
        <taxon>Vertebrata</taxon>
        <taxon>Euteleostomi</taxon>
        <taxon>Actinopterygii</taxon>
        <taxon>Neopterygii</taxon>
        <taxon>Teleostei</taxon>
        <taxon>Anguilliformes</taxon>
        <taxon>Synaphobranchidae</taxon>
        <taxon>Synaphobranchus</taxon>
    </lineage>
</organism>
<evidence type="ECO:0000313" key="3">
    <source>
        <dbReference type="Proteomes" id="UP001152622"/>
    </source>
</evidence>
<accession>A0A9Q1ET94</accession>
<name>A0A9Q1ET94_SYNKA</name>
<dbReference type="GO" id="GO:0005829">
    <property type="term" value="C:cytosol"/>
    <property type="evidence" value="ECO:0007669"/>
    <property type="project" value="TreeGrafter"/>
</dbReference>
<dbReference type="InterPro" id="IPR018200">
    <property type="entry name" value="USP_CS"/>
</dbReference>
<sequence>MGDFHTDAGYRGLGNLGSTCYLNTVLQMLYLTRSFREAVEREECQEGGFIFQLKRIFADLKMAKYSTSLGLTQKLGIQSVFEQQDAAEYFQRILNSLRPHLSQMFRGMLRNGTVCVKRQHNTRQEFSPFITLPLPLQLSHDCHQGYSVEDSWKAFFRPSILDGDNQMYCDFCEEKTDTETWCEIEQYPEVLTLHLKRFEFDYTQMCYVKNSSRVDVPWTLELEKHTYDLYAIANHVGGYTGGHYFAHIRSYETQSWYFFDDTHVGKLDPQDVIRSGNAYLLMYMKRDLLNYWPGPSPEA</sequence>
<evidence type="ECO:0000313" key="2">
    <source>
        <dbReference type="EMBL" id="KAJ8344679.1"/>
    </source>
</evidence>
<dbReference type="PROSITE" id="PS50235">
    <property type="entry name" value="USP_3"/>
    <property type="match status" value="1"/>
</dbReference>
<dbReference type="Proteomes" id="UP001152622">
    <property type="component" value="Chromosome 12"/>
</dbReference>
<reference evidence="2" key="1">
    <citation type="journal article" date="2023" name="Science">
        <title>Genome structures resolve the early diversification of teleost fishes.</title>
        <authorList>
            <person name="Parey E."/>
            <person name="Louis A."/>
            <person name="Montfort J."/>
            <person name="Bouchez O."/>
            <person name="Roques C."/>
            <person name="Iampietro C."/>
            <person name="Lluch J."/>
            <person name="Castinel A."/>
            <person name="Donnadieu C."/>
            <person name="Desvignes T."/>
            <person name="Floi Bucao C."/>
            <person name="Jouanno E."/>
            <person name="Wen M."/>
            <person name="Mejri S."/>
            <person name="Dirks R."/>
            <person name="Jansen H."/>
            <person name="Henkel C."/>
            <person name="Chen W.J."/>
            <person name="Zahm M."/>
            <person name="Cabau C."/>
            <person name="Klopp C."/>
            <person name="Thompson A.W."/>
            <person name="Robinson-Rechavi M."/>
            <person name="Braasch I."/>
            <person name="Lecointre G."/>
            <person name="Bobe J."/>
            <person name="Postlethwait J.H."/>
            <person name="Berthelot C."/>
            <person name="Roest Crollius H."/>
            <person name="Guiguen Y."/>
        </authorList>
    </citation>
    <scope>NUCLEOTIDE SEQUENCE</scope>
    <source>
        <strain evidence="2">WJC10195</strain>
    </source>
</reference>
<dbReference type="GO" id="GO:0005634">
    <property type="term" value="C:nucleus"/>
    <property type="evidence" value="ECO:0007669"/>
    <property type="project" value="TreeGrafter"/>
</dbReference>
<dbReference type="PANTHER" id="PTHR24006">
    <property type="entry name" value="UBIQUITIN CARBOXYL-TERMINAL HYDROLASE"/>
    <property type="match status" value="1"/>
</dbReference>
<dbReference type="Gene3D" id="3.90.70.10">
    <property type="entry name" value="Cysteine proteinases"/>
    <property type="match status" value="1"/>
</dbReference>
<dbReference type="OrthoDB" id="292964at2759"/>
<dbReference type="InterPro" id="IPR050164">
    <property type="entry name" value="Peptidase_C19"/>
</dbReference>
<dbReference type="InterPro" id="IPR001394">
    <property type="entry name" value="Peptidase_C19_UCH"/>
</dbReference>
<dbReference type="InterPro" id="IPR038765">
    <property type="entry name" value="Papain-like_cys_pep_sf"/>
</dbReference>
<protein>
    <recommendedName>
        <fullName evidence="1">USP domain-containing protein</fullName>
    </recommendedName>
</protein>
<dbReference type="GO" id="GO:0004843">
    <property type="term" value="F:cysteine-type deubiquitinase activity"/>
    <property type="evidence" value="ECO:0007669"/>
    <property type="project" value="InterPro"/>
</dbReference>
<gene>
    <name evidence="2" type="ORF">SKAU_G00288720</name>
</gene>
<dbReference type="GO" id="GO:0016579">
    <property type="term" value="P:protein deubiquitination"/>
    <property type="evidence" value="ECO:0007669"/>
    <property type="project" value="InterPro"/>
</dbReference>
<dbReference type="InterPro" id="IPR028889">
    <property type="entry name" value="USP"/>
</dbReference>
<evidence type="ECO:0000259" key="1">
    <source>
        <dbReference type="PROSITE" id="PS50235"/>
    </source>
</evidence>
<dbReference type="EMBL" id="JAINUF010000012">
    <property type="protein sequence ID" value="KAJ8344679.1"/>
    <property type="molecule type" value="Genomic_DNA"/>
</dbReference>
<dbReference type="Pfam" id="PF00443">
    <property type="entry name" value="UCH"/>
    <property type="match status" value="1"/>
</dbReference>